<keyword evidence="11" id="KW-0325">Glycoprotein</keyword>
<feature type="domain" description="Integrin alpha second immunoglobulin-like" evidence="15">
    <location>
        <begin position="633"/>
        <end position="774"/>
    </location>
</feature>
<dbReference type="Gene3D" id="2.60.40.1530">
    <property type="entry name" value="ntegrin, alpha v. Chain A, domain 4"/>
    <property type="match status" value="1"/>
</dbReference>
<dbReference type="InterPro" id="IPR048285">
    <property type="entry name" value="Integrin_alpha_Ig-like_2"/>
</dbReference>
<keyword evidence="3 13" id="KW-0812">Transmembrane</keyword>
<dbReference type="EMBL" id="EAAA01001945">
    <property type="status" value="NOT_ANNOTATED_CDS"/>
    <property type="molecule type" value="Genomic_DNA"/>
</dbReference>
<dbReference type="Ensembl" id="ENSCINT00000025132.2">
    <property type="protein sequence ID" value="ENSCINP00000024886.2"/>
    <property type="gene ID" value="ENSCING00000013582.2"/>
</dbReference>
<keyword evidence="8 13" id="KW-0401">Integrin</keyword>
<dbReference type="Pfam" id="PF01839">
    <property type="entry name" value="FG-GAP"/>
    <property type="match status" value="2"/>
</dbReference>
<dbReference type="FunCoup" id="F6XNC0">
    <property type="interactions" value="20"/>
</dbReference>
<evidence type="ECO:0000256" key="9">
    <source>
        <dbReference type="ARBA" id="ARBA00023136"/>
    </source>
</evidence>
<dbReference type="OMA" id="AKKQWIT"/>
<feature type="repeat" description="FG-GAP" evidence="12">
    <location>
        <begin position="23"/>
        <end position="93"/>
    </location>
</feature>
<proteinExistence type="inferred from homology"/>
<dbReference type="PANTHER" id="PTHR23220:SF122">
    <property type="entry name" value="INTEGRIN ALPHA-PS1"/>
    <property type="match status" value="1"/>
</dbReference>
<keyword evidence="18" id="KW-1185">Reference proteome</keyword>
<dbReference type="InterPro" id="IPR013517">
    <property type="entry name" value="FG-GAP"/>
</dbReference>
<sequence>MELTFLFSIAMLFSCTMGYNLEGRLPLYKSGGTNSTFGFSVALHKLSIDPGSSLEKSLLVVGSPTAEALPSQTNAVKPGGIYHCPVSTNSEDCTRIAMDLGESSRTNNKTGQWLGVSLKSQGAGKYLITCAHRHSMRLYSRVNEVERLCGKCFLLNGKYTKNEDLNHTCYSLCKRAPDHDGADYAQAGTSAAFAGDNEYLIGGPGMWSWTGGMFDIQMADLEATEALDIFTSSTAIIPLRRDSYLGFSVASSNAIKPGETTYVAGAPRGNYTGAIVMYRKISDGLSKSLAPILTDTILGEFIGSGFGFSVATIDVNGDGLDDLLVGAPQYYEYSNEGKHGGAVYVYINQRGVAFSQITPKKLLGSLDSFFGYSIASVGDIDQDGYIDFAVGAPQEKPNGKVYIFRGSADGNVKQSQVFNGANFTDIKPDVKGFGVSLSGAVDIDNNKYPDLLVGTLSDYVVLLRRSRPVITIESSLSASPTSLDLRNPNCTLASKTYSCFELQFCFRYNARHKEYTEILPIHYSITLDSELQKERKAARVAFASPQGPSLMSDVANVPRAGNYFRNSQYIYSMSSEDRLRPIKIDFEFNLASEINGVKRERPDQPVFNMINDPIMDADFPHARTSVVNLANNCGDDGCQSNLKLRGSIPPEVVVEENFNYRSFKSTLTLLLCRDSKMLLSLNVTNDGEEAHQAVVSAKLPAWVYYDNYTVTRSSGAEIVCTTSDIGGSTFVVCTLGNPYVEGSADTIDILLDVQQLTADTKQIVIEVTGSTTSINPEIPPTPLYSDVIIQMMLSLSGYGKPQQVRYVNAPIKGESAIHYTNEIGPFVEYTFTVKNDGRGLQLANGVRLIVDFPIEINNGKWLMYLVSAHVRSGGLQIVGECEQQYQNTLHFKLPVTASVSAARRTKREAKASSLYEPRRLSSTQSGSNFVTLDCHGDTARCVKIGCTLDPIQPGSTTSVNLQARLWNNTFLEEFVDIDLVNVAASATVSNIDSNVRITGSPTHEVMSVKSSFPWWYILIGILIALIIYIIIIYLLIKCGFFKRKK</sequence>
<evidence type="ECO:0000256" key="1">
    <source>
        <dbReference type="ARBA" id="ARBA00004479"/>
    </source>
</evidence>
<dbReference type="GeneTree" id="ENSGT00940000167229"/>
<evidence type="ECO:0000259" key="16">
    <source>
        <dbReference type="Pfam" id="PF20806"/>
    </source>
</evidence>
<dbReference type="SUPFAM" id="SSF69179">
    <property type="entry name" value="Integrin domains"/>
    <property type="match status" value="3"/>
</dbReference>
<comment type="similarity">
    <text evidence="2 13">Belongs to the integrin alpha chain family.</text>
</comment>
<dbReference type="GO" id="GO:0009986">
    <property type="term" value="C:cell surface"/>
    <property type="evidence" value="ECO:0000318"/>
    <property type="project" value="GO_Central"/>
</dbReference>
<accession>F6XNC0</accession>
<dbReference type="Pfam" id="PF20806">
    <property type="entry name" value="Integrin_A_Ig_3"/>
    <property type="match status" value="1"/>
</dbReference>
<dbReference type="PRINTS" id="PR01185">
    <property type="entry name" value="INTEGRINA"/>
</dbReference>
<dbReference type="AlphaFoldDB" id="F6XNC0"/>
<dbReference type="Gene3D" id="1.20.5.930">
    <property type="entry name" value="Bicelle-embedded integrin alpha(iib) transmembrane segment"/>
    <property type="match status" value="1"/>
</dbReference>
<dbReference type="Gene3D" id="2.60.40.1510">
    <property type="entry name" value="ntegrin, alpha v. Chain A, domain 3"/>
    <property type="match status" value="1"/>
</dbReference>
<keyword evidence="10 13" id="KW-0675">Receptor</keyword>
<reference evidence="17" key="3">
    <citation type="submission" date="2025-08" db="UniProtKB">
        <authorList>
            <consortium name="Ensembl"/>
        </authorList>
    </citation>
    <scope>IDENTIFICATION</scope>
</reference>
<evidence type="ECO:0000256" key="13">
    <source>
        <dbReference type="RuleBase" id="RU003762"/>
    </source>
</evidence>
<name>F6XNC0_CIOIN</name>
<feature type="repeat" description="FG-GAP" evidence="12">
    <location>
        <begin position="292"/>
        <end position="355"/>
    </location>
</feature>
<dbReference type="Gene3D" id="2.60.40.1460">
    <property type="entry name" value="Integrin domains. Chain A, domain 2"/>
    <property type="match status" value="1"/>
</dbReference>
<feature type="signal peptide" evidence="13">
    <location>
        <begin position="1"/>
        <end position="18"/>
    </location>
</feature>
<keyword evidence="5" id="KW-0677">Repeat</keyword>
<feature type="repeat" description="FG-GAP" evidence="12">
    <location>
        <begin position="419"/>
        <end position="481"/>
    </location>
</feature>
<keyword evidence="4 13" id="KW-0732">Signal</keyword>
<evidence type="ECO:0000256" key="5">
    <source>
        <dbReference type="ARBA" id="ARBA00022737"/>
    </source>
</evidence>
<dbReference type="Gene3D" id="2.130.10.130">
    <property type="entry name" value="Integrin alpha, N-terminal"/>
    <property type="match status" value="1"/>
</dbReference>
<evidence type="ECO:0000259" key="15">
    <source>
        <dbReference type="Pfam" id="PF20805"/>
    </source>
</evidence>
<feature type="chain" id="PRO_5001424478" evidence="13">
    <location>
        <begin position="19"/>
        <end position="1045"/>
    </location>
</feature>
<dbReference type="InterPro" id="IPR028994">
    <property type="entry name" value="Integrin_alpha_N"/>
</dbReference>
<dbReference type="InterPro" id="IPR032695">
    <property type="entry name" value="Integrin_dom_sf"/>
</dbReference>
<dbReference type="SUPFAM" id="SSF69318">
    <property type="entry name" value="Integrin alpha N-terminal domain"/>
    <property type="match status" value="1"/>
</dbReference>
<feature type="transmembrane region" description="Helical" evidence="13">
    <location>
        <begin position="1014"/>
        <end position="1036"/>
    </location>
</feature>
<evidence type="ECO:0000313" key="18">
    <source>
        <dbReference type="Proteomes" id="UP000008144"/>
    </source>
</evidence>
<keyword evidence="7 13" id="KW-1133">Transmembrane helix</keyword>
<feature type="domain" description="Integrin alpha third immunoglobulin-like" evidence="16">
    <location>
        <begin position="793"/>
        <end position="998"/>
    </location>
</feature>
<dbReference type="STRING" id="7719.ENSCINP00000024886"/>
<reference evidence="17" key="2">
    <citation type="journal article" date="2008" name="Genome Biol.">
        <title>Improved genome assembly and evidence-based global gene model set for the chordate Ciona intestinalis: new insight into intron and operon populations.</title>
        <authorList>
            <person name="Satou Y."/>
            <person name="Mineta K."/>
            <person name="Ogasawara M."/>
            <person name="Sasakura Y."/>
            <person name="Shoguchi E."/>
            <person name="Ueno K."/>
            <person name="Yamada L."/>
            <person name="Matsumoto J."/>
            <person name="Wasserscheid J."/>
            <person name="Dewar K."/>
            <person name="Wiley G.B."/>
            <person name="Macmil S.L."/>
            <person name="Roe B.A."/>
            <person name="Zeller R.W."/>
            <person name="Hastings K.E."/>
            <person name="Lemaire P."/>
            <person name="Lindquist E."/>
            <person name="Endo T."/>
            <person name="Hotta K."/>
            <person name="Inaba K."/>
        </authorList>
    </citation>
    <scope>NUCLEOTIDE SEQUENCE [LARGE SCALE GENOMIC DNA]</scope>
    <source>
        <strain evidence="17">wild type</strain>
    </source>
</reference>
<evidence type="ECO:0000256" key="11">
    <source>
        <dbReference type="ARBA" id="ARBA00023180"/>
    </source>
</evidence>
<dbReference type="InterPro" id="IPR013649">
    <property type="entry name" value="Integrin_alpha_Ig-like_1"/>
</dbReference>
<evidence type="ECO:0000256" key="12">
    <source>
        <dbReference type="PROSITE-ProRule" id="PRU00803"/>
    </source>
</evidence>
<organism evidence="17 18">
    <name type="scientific">Ciona intestinalis</name>
    <name type="common">Transparent sea squirt</name>
    <name type="synonym">Ascidia intestinalis</name>
    <dbReference type="NCBI Taxonomy" id="7719"/>
    <lineage>
        <taxon>Eukaryota</taxon>
        <taxon>Metazoa</taxon>
        <taxon>Chordata</taxon>
        <taxon>Tunicata</taxon>
        <taxon>Ascidiacea</taxon>
        <taxon>Phlebobranchia</taxon>
        <taxon>Cionidae</taxon>
        <taxon>Ciona</taxon>
    </lineage>
</organism>
<evidence type="ECO:0000313" key="17">
    <source>
        <dbReference type="Ensembl" id="ENSCINP00000024886.2"/>
    </source>
</evidence>
<dbReference type="GO" id="GO:0007229">
    <property type="term" value="P:integrin-mediated signaling pathway"/>
    <property type="evidence" value="ECO:0000318"/>
    <property type="project" value="GO_Central"/>
</dbReference>
<evidence type="ECO:0000256" key="3">
    <source>
        <dbReference type="ARBA" id="ARBA00022692"/>
    </source>
</evidence>
<dbReference type="Pfam" id="PF20805">
    <property type="entry name" value="Integrin_A_Ig_2"/>
    <property type="match status" value="1"/>
</dbReference>
<dbReference type="SMART" id="SM00191">
    <property type="entry name" value="Int_alpha"/>
    <property type="match status" value="5"/>
</dbReference>
<dbReference type="Pfam" id="PF08441">
    <property type="entry name" value="Integrin_A_Ig_1"/>
    <property type="match status" value="1"/>
</dbReference>
<evidence type="ECO:0000256" key="6">
    <source>
        <dbReference type="ARBA" id="ARBA00022889"/>
    </source>
</evidence>
<protein>
    <submittedName>
        <fullName evidence="17">Uncharacterized protein</fullName>
    </submittedName>
</protein>
<keyword evidence="9 13" id="KW-0472">Membrane</keyword>
<feature type="domain" description="Integrin alpha first immunoglubulin-like" evidence="14">
    <location>
        <begin position="466"/>
        <end position="608"/>
    </location>
</feature>
<feature type="repeat" description="FG-GAP" evidence="12">
    <location>
        <begin position="356"/>
        <end position="413"/>
    </location>
</feature>
<dbReference type="GO" id="GO:0008305">
    <property type="term" value="C:integrin complex"/>
    <property type="evidence" value="ECO:0000318"/>
    <property type="project" value="GO_Central"/>
</dbReference>
<dbReference type="PANTHER" id="PTHR23220">
    <property type="entry name" value="INTEGRIN ALPHA"/>
    <property type="match status" value="1"/>
</dbReference>
<keyword evidence="6 13" id="KW-0130">Cell adhesion</keyword>
<dbReference type="InterPro" id="IPR048286">
    <property type="entry name" value="Integrin_alpha_Ig-like_3"/>
</dbReference>
<evidence type="ECO:0000256" key="8">
    <source>
        <dbReference type="ARBA" id="ARBA00023037"/>
    </source>
</evidence>
<evidence type="ECO:0000256" key="4">
    <source>
        <dbReference type="ARBA" id="ARBA00022729"/>
    </source>
</evidence>
<dbReference type="PROSITE" id="PS51470">
    <property type="entry name" value="FG_GAP"/>
    <property type="match status" value="4"/>
</dbReference>
<evidence type="ECO:0000256" key="2">
    <source>
        <dbReference type="ARBA" id="ARBA00008054"/>
    </source>
</evidence>
<reference evidence="18" key="1">
    <citation type="journal article" date="2002" name="Science">
        <title>The draft genome of Ciona intestinalis: insights into chordate and vertebrate origins.</title>
        <authorList>
            <person name="Dehal P."/>
            <person name="Satou Y."/>
            <person name="Campbell R.K."/>
            <person name="Chapman J."/>
            <person name="Degnan B."/>
            <person name="De Tomaso A."/>
            <person name="Davidson B."/>
            <person name="Di Gregorio A."/>
            <person name="Gelpke M."/>
            <person name="Goodstein D.M."/>
            <person name="Harafuji N."/>
            <person name="Hastings K.E."/>
            <person name="Ho I."/>
            <person name="Hotta K."/>
            <person name="Huang W."/>
            <person name="Kawashima T."/>
            <person name="Lemaire P."/>
            <person name="Martinez D."/>
            <person name="Meinertzhagen I.A."/>
            <person name="Necula S."/>
            <person name="Nonaka M."/>
            <person name="Putnam N."/>
            <person name="Rash S."/>
            <person name="Saiga H."/>
            <person name="Satake M."/>
            <person name="Terry A."/>
            <person name="Yamada L."/>
            <person name="Wang H.G."/>
            <person name="Awazu S."/>
            <person name="Azumi K."/>
            <person name="Boore J."/>
            <person name="Branno M."/>
            <person name="Chin-Bow S."/>
            <person name="DeSantis R."/>
            <person name="Doyle S."/>
            <person name="Francino P."/>
            <person name="Keys D.N."/>
            <person name="Haga S."/>
            <person name="Hayashi H."/>
            <person name="Hino K."/>
            <person name="Imai K.S."/>
            <person name="Inaba K."/>
            <person name="Kano S."/>
            <person name="Kobayashi K."/>
            <person name="Kobayashi M."/>
            <person name="Lee B.I."/>
            <person name="Makabe K.W."/>
            <person name="Manohar C."/>
            <person name="Matassi G."/>
            <person name="Medina M."/>
            <person name="Mochizuki Y."/>
            <person name="Mount S."/>
            <person name="Morishita T."/>
            <person name="Miura S."/>
            <person name="Nakayama A."/>
            <person name="Nishizaka S."/>
            <person name="Nomoto H."/>
            <person name="Ohta F."/>
            <person name="Oishi K."/>
            <person name="Rigoutsos I."/>
            <person name="Sano M."/>
            <person name="Sasaki A."/>
            <person name="Sasakura Y."/>
            <person name="Shoguchi E."/>
            <person name="Shin-i T."/>
            <person name="Spagnuolo A."/>
            <person name="Stainier D."/>
            <person name="Suzuki M.M."/>
            <person name="Tassy O."/>
            <person name="Takatori N."/>
            <person name="Tokuoka M."/>
            <person name="Yagi K."/>
            <person name="Yoshizaki F."/>
            <person name="Wada S."/>
            <person name="Zhang C."/>
            <person name="Hyatt P.D."/>
            <person name="Larimer F."/>
            <person name="Detter C."/>
            <person name="Doggett N."/>
            <person name="Glavina T."/>
            <person name="Hawkins T."/>
            <person name="Richardson P."/>
            <person name="Lucas S."/>
            <person name="Kohara Y."/>
            <person name="Levine M."/>
            <person name="Satoh N."/>
            <person name="Rokhsar D.S."/>
        </authorList>
    </citation>
    <scope>NUCLEOTIDE SEQUENCE [LARGE SCALE GENOMIC DNA]</scope>
</reference>
<dbReference type="GO" id="GO:0098609">
    <property type="term" value="P:cell-cell adhesion"/>
    <property type="evidence" value="ECO:0000318"/>
    <property type="project" value="GO_Central"/>
</dbReference>
<comment type="subcellular location">
    <subcellularLocation>
        <location evidence="1 13">Membrane</location>
        <topology evidence="1 13">Single-pass type I membrane protein</topology>
    </subcellularLocation>
</comment>
<evidence type="ECO:0000256" key="7">
    <source>
        <dbReference type="ARBA" id="ARBA00022989"/>
    </source>
</evidence>
<dbReference type="InterPro" id="IPR013519">
    <property type="entry name" value="Int_alpha_beta-p"/>
</dbReference>
<evidence type="ECO:0000259" key="14">
    <source>
        <dbReference type="Pfam" id="PF08441"/>
    </source>
</evidence>
<dbReference type="InParanoid" id="F6XNC0"/>
<dbReference type="InterPro" id="IPR000413">
    <property type="entry name" value="Integrin_alpha"/>
</dbReference>
<dbReference type="GO" id="GO:0038023">
    <property type="term" value="F:signaling receptor activity"/>
    <property type="evidence" value="ECO:0000318"/>
    <property type="project" value="GO_Central"/>
</dbReference>
<reference evidence="17" key="4">
    <citation type="submission" date="2025-09" db="UniProtKB">
        <authorList>
            <consortium name="Ensembl"/>
        </authorList>
    </citation>
    <scope>IDENTIFICATION</scope>
</reference>
<dbReference type="HOGENOM" id="CLU_004111_1_0_1"/>
<evidence type="ECO:0000256" key="10">
    <source>
        <dbReference type="ARBA" id="ARBA00023170"/>
    </source>
</evidence>
<dbReference type="Proteomes" id="UP000008144">
    <property type="component" value="Chromosome 4"/>
</dbReference>